<protein>
    <submittedName>
        <fullName evidence="2">Uncharacterized protein</fullName>
    </submittedName>
</protein>
<keyword evidence="3" id="KW-1185">Reference proteome</keyword>
<feature type="compositionally biased region" description="Pro residues" evidence="1">
    <location>
        <begin position="38"/>
        <end position="62"/>
    </location>
</feature>
<organism evidence="2 3">
    <name type="scientific">Engystomops pustulosus</name>
    <name type="common">Tungara frog</name>
    <name type="synonym">Physalaemus pustulosus</name>
    <dbReference type="NCBI Taxonomy" id="76066"/>
    <lineage>
        <taxon>Eukaryota</taxon>
        <taxon>Metazoa</taxon>
        <taxon>Chordata</taxon>
        <taxon>Craniata</taxon>
        <taxon>Vertebrata</taxon>
        <taxon>Euteleostomi</taxon>
        <taxon>Amphibia</taxon>
        <taxon>Batrachia</taxon>
        <taxon>Anura</taxon>
        <taxon>Neobatrachia</taxon>
        <taxon>Hyloidea</taxon>
        <taxon>Leptodactylidae</taxon>
        <taxon>Leiuperinae</taxon>
        <taxon>Engystomops</taxon>
    </lineage>
</organism>
<feature type="compositionally biased region" description="Polar residues" evidence="1">
    <location>
        <begin position="15"/>
        <end position="36"/>
    </location>
</feature>
<dbReference type="AlphaFoldDB" id="A0AAV6YIH9"/>
<proteinExistence type="predicted"/>
<sequence>MYGGRWSPCCHAGPNTGSCTTYGDTKTGHCPQSRTGPPSSPLCRRPPPPSSLPCHWSPPPSSGRPRRRPDCSASGYTGTSRVSRVGSGTRWTSTWWSCPPIPGCYWRPCLHLGSVALETLRSGLHHFDAFGQVLAARHLLLRSGPECPRPSPVGRTLGRLSCRVPPCDGSSWPPCPS</sequence>
<accession>A0AAV6YIH9</accession>
<evidence type="ECO:0000313" key="2">
    <source>
        <dbReference type="EMBL" id="KAG8535420.1"/>
    </source>
</evidence>
<dbReference type="EMBL" id="WNYA01067470">
    <property type="protein sequence ID" value="KAG8535420.1"/>
    <property type="molecule type" value="Genomic_DNA"/>
</dbReference>
<feature type="region of interest" description="Disordered" evidence="1">
    <location>
        <begin position="11"/>
        <end position="83"/>
    </location>
</feature>
<reference evidence="2" key="1">
    <citation type="thesis" date="2020" institute="ProQuest LLC" country="789 East Eisenhower Parkway, Ann Arbor, MI, USA">
        <title>Comparative Genomics and Chromosome Evolution.</title>
        <authorList>
            <person name="Mudd A.B."/>
        </authorList>
    </citation>
    <scope>NUCLEOTIDE SEQUENCE</scope>
    <source>
        <strain evidence="2">237g6f4</strain>
        <tissue evidence="2">Blood</tissue>
    </source>
</reference>
<gene>
    <name evidence="2" type="ORF">GDO81_028587</name>
</gene>
<comment type="caution">
    <text evidence="2">The sequence shown here is derived from an EMBL/GenBank/DDBJ whole genome shotgun (WGS) entry which is preliminary data.</text>
</comment>
<dbReference type="Proteomes" id="UP000824782">
    <property type="component" value="Unassembled WGS sequence"/>
</dbReference>
<evidence type="ECO:0000256" key="1">
    <source>
        <dbReference type="SAM" id="MobiDB-lite"/>
    </source>
</evidence>
<evidence type="ECO:0000313" key="3">
    <source>
        <dbReference type="Proteomes" id="UP000824782"/>
    </source>
</evidence>
<name>A0AAV6YIH9_ENGPU</name>